<accession>A0A934KMG1</accession>
<dbReference type="Gene3D" id="3.30.1460.30">
    <property type="entry name" value="YgaC/TfoX-N like chaperone"/>
    <property type="match status" value="1"/>
</dbReference>
<dbReference type="RefSeq" id="WP_199601122.1">
    <property type="nucleotide sequence ID" value="NZ_JAEHJZ010000036.1"/>
</dbReference>
<dbReference type="InterPro" id="IPR007076">
    <property type="entry name" value="TfoX_N"/>
</dbReference>
<comment type="caution">
    <text evidence="2">The sequence shown here is derived from an EMBL/GenBank/DDBJ whole genome shotgun (WGS) entry which is preliminary data.</text>
</comment>
<sequence length="108" mass="12492">MAFSEALVRRIRKAVEHQTVEEKKMFGSLAFLVNGKICLTAGPERMMCRIDPKLHEQEVKRNGCATAVMRGRNYKGYIHVQEENLQNEKDFNHWVNLALVFNKQLISS</sequence>
<dbReference type="Pfam" id="PF04993">
    <property type="entry name" value="TfoX_N"/>
    <property type="match status" value="1"/>
</dbReference>
<evidence type="ECO:0000313" key="2">
    <source>
        <dbReference type="EMBL" id="MBJ7881917.1"/>
    </source>
</evidence>
<gene>
    <name evidence="2" type="ORF">JEM65_14875</name>
</gene>
<dbReference type="Proteomes" id="UP000662373">
    <property type="component" value="Unassembled WGS sequence"/>
</dbReference>
<proteinExistence type="predicted"/>
<feature type="domain" description="TfoX N-terminal" evidence="1">
    <location>
        <begin position="18"/>
        <end position="99"/>
    </location>
</feature>
<protein>
    <submittedName>
        <fullName evidence="2">TfoX/Sxy family protein</fullName>
    </submittedName>
</protein>
<reference evidence="2 3" key="1">
    <citation type="submission" date="2020-09" db="EMBL/GenBank/DDBJ databases">
        <title>Draft genome of Gelidibacter salicanalis PAMC21136.</title>
        <authorList>
            <person name="Park H."/>
        </authorList>
    </citation>
    <scope>NUCLEOTIDE SEQUENCE [LARGE SCALE GENOMIC DNA]</scope>
    <source>
        <strain evidence="2 3">PAMC21136</strain>
    </source>
</reference>
<dbReference type="SUPFAM" id="SSF159894">
    <property type="entry name" value="YgaC/TfoX-N like"/>
    <property type="match status" value="1"/>
</dbReference>
<evidence type="ECO:0000313" key="3">
    <source>
        <dbReference type="Proteomes" id="UP000662373"/>
    </source>
</evidence>
<name>A0A934KMG1_9FLAO</name>
<dbReference type="EMBL" id="JAEHJZ010000036">
    <property type="protein sequence ID" value="MBJ7881917.1"/>
    <property type="molecule type" value="Genomic_DNA"/>
</dbReference>
<keyword evidence="3" id="KW-1185">Reference proteome</keyword>
<dbReference type="AlphaFoldDB" id="A0A934KMG1"/>
<evidence type="ECO:0000259" key="1">
    <source>
        <dbReference type="Pfam" id="PF04993"/>
    </source>
</evidence>
<organism evidence="2 3">
    <name type="scientific">Gelidibacter salicanalis</name>
    <dbReference type="NCBI Taxonomy" id="291193"/>
    <lineage>
        <taxon>Bacteria</taxon>
        <taxon>Pseudomonadati</taxon>
        <taxon>Bacteroidota</taxon>
        <taxon>Flavobacteriia</taxon>
        <taxon>Flavobacteriales</taxon>
        <taxon>Flavobacteriaceae</taxon>
        <taxon>Gelidibacter</taxon>
    </lineage>
</organism>